<comment type="caution">
    <text evidence="1">The sequence shown here is derived from an EMBL/GenBank/DDBJ whole genome shotgun (WGS) entry which is preliminary data.</text>
</comment>
<dbReference type="InterPro" id="IPR009057">
    <property type="entry name" value="Homeodomain-like_sf"/>
</dbReference>
<name>A0ABQ6AZ14_9BRAD</name>
<gene>
    <name evidence="1" type="ORF">GCM10007857_41280</name>
</gene>
<sequence>MNVRYRVELSQAERDELTAMLGGGKRAARKLKRAQILLAADAGSCDAEIVRTVRVSLSSVGRTKRRFVEGNLERALSEEPRPGAERKLTGKEEALLVATACAKPPAGRKRWTLTLLADTMVKLTDHDSLSGETVRRRLAENALKPWRRDMWCIPHVDGEYVARMEDVLDLYAEAPEPARPLVCSYGD</sequence>
<dbReference type="Pfam" id="PF13565">
    <property type="entry name" value="HTH_32"/>
    <property type="match status" value="1"/>
</dbReference>
<dbReference type="Proteomes" id="UP001156905">
    <property type="component" value="Unassembled WGS sequence"/>
</dbReference>
<dbReference type="EMBL" id="BSOW01000014">
    <property type="protein sequence ID" value="GLR87417.1"/>
    <property type="molecule type" value="Genomic_DNA"/>
</dbReference>
<evidence type="ECO:0000313" key="2">
    <source>
        <dbReference type="Proteomes" id="UP001156905"/>
    </source>
</evidence>
<accession>A0ABQ6AZ14</accession>
<proteinExistence type="predicted"/>
<evidence type="ECO:0000313" key="1">
    <source>
        <dbReference type="EMBL" id="GLR87417.1"/>
    </source>
</evidence>
<organism evidence="1 2">
    <name type="scientific">Bradyrhizobium iriomotense</name>
    <dbReference type="NCBI Taxonomy" id="441950"/>
    <lineage>
        <taxon>Bacteria</taxon>
        <taxon>Pseudomonadati</taxon>
        <taxon>Pseudomonadota</taxon>
        <taxon>Alphaproteobacteria</taxon>
        <taxon>Hyphomicrobiales</taxon>
        <taxon>Nitrobacteraceae</taxon>
        <taxon>Bradyrhizobium</taxon>
    </lineage>
</organism>
<evidence type="ECO:0008006" key="3">
    <source>
        <dbReference type="Google" id="ProtNLM"/>
    </source>
</evidence>
<keyword evidence="2" id="KW-1185">Reference proteome</keyword>
<protein>
    <recommendedName>
        <fullName evidence="3">Transposase</fullName>
    </recommendedName>
</protein>
<reference evidence="2" key="1">
    <citation type="journal article" date="2019" name="Int. J. Syst. Evol. Microbiol.">
        <title>The Global Catalogue of Microorganisms (GCM) 10K type strain sequencing project: providing services to taxonomists for standard genome sequencing and annotation.</title>
        <authorList>
            <consortium name="The Broad Institute Genomics Platform"/>
            <consortium name="The Broad Institute Genome Sequencing Center for Infectious Disease"/>
            <person name="Wu L."/>
            <person name="Ma J."/>
        </authorList>
    </citation>
    <scope>NUCLEOTIDE SEQUENCE [LARGE SCALE GENOMIC DNA]</scope>
    <source>
        <strain evidence="2">NBRC 102520</strain>
    </source>
</reference>
<dbReference type="SUPFAM" id="SSF46689">
    <property type="entry name" value="Homeodomain-like"/>
    <property type="match status" value="1"/>
</dbReference>